<dbReference type="Pfam" id="PF01210">
    <property type="entry name" value="NAD_Gly3P_dh_N"/>
    <property type="match status" value="1"/>
</dbReference>
<evidence type="ECO:0000256" key="10">
    <source>
        <dbReference type="RuleBase" id="RU000437"/>
    </source>
</evidence>
<evidence type="ECO:0000256" key="3">
    <source>
        <dbReference type="ARBA" id="ARBA00023002"/>
    </source>
</evidence>
<feature type="active site" description="Proton acceptor" evidence="7">
    <location>
        <position position="201"/>
    </location>
</feature>
<dbReference type="InterPro" id="IPR006168">
    <property type="entry name" value="G3P_DH_NAD-dep"/>
</dbReference>
<reference evidence="14" key="1">
    <citation type="submission" date="2020-02" db="EMBL/GenBank/DDBJ databases">
        <authorList>
            <person name="Meier V. D."/>
        </authorList>
    </citation>
    <scope>NUCLEOTIDE SEQUENCE</scope>
    <source>
        <strain evidence="14">AVDCRST_MAG56</strain>
    </source>
</reference>
<dbReference type="SUPFAM" id="SSF51735">
    <property type="entry name" value="NAD(P)-binding Rossmann-fold domains"/>
    <property type="match status" value="1"/>
</dbReference>
<feature type="domain" description="Glycerol-3-phosphate dehydrogenase NAD-dependent N-terminal" evidence="12">
    <location>
        <begin position="13"/>
        <end position="167"/>
    </location>
</feature>
<dbReference type="NCBIfam" id="NF000942">
    <property type="entry name" value="PRK00094.1-4"/>
    <property type="match status" value="1"/>
</dbReference>
<name>A0A6J4JPM6_9SPHI</name>
<dbReference type="GO" id="GO:0005829">
    <property type="term" value="C:cytosol"/>
    <property type="evidence" value="ECO:0007669"/>
    <property type="project" value="TreeGrafter"/>
</dbReference>
<dbReference type="GO" id="GO:0008654">
    <property type="term" value="P:phospholipid biosynthetic process"/>
    <property type="evidence" value="ECO:0007669"/>
    <property type="project" value="UniProtKB-KW"/>
</dbReference>
<feature type="binding site" evidence="8">
    <location>
        <begin position="265"/>
        <end position="266"/>
    </location>
    <ligand>
        <name>substrate</name>
    </ligand>
</feature>
<dbReference type="Gene3D" id="3.40.50.720">
    <property type="entry name" value="NAD(P)-binding Rossmann-like Domain"/>
    <property type="match status" value="1"/>
</dbReference>
<keyword evidence="6" id="KW-1208">Phospholipid metabolism</keyword>
<dbReference type="InterPro" id="IPR006109">
    <property type="entry name" value="G3P_DH_NAD-dep_C"/>
</dbReference>
<comment type="catalytic activity">
    <reaction evidence="11">
        <text>sn-glycerol 3-phosphate + NADP(+) = dihydroxyacetone phosphate + NADPH + H(+)</text>
        <dbReference type="Rhea" id="RHEA:11096"/>
        <dbReference type="ChEBI" id="CHEBI:15378"/>
        <dbReference type="ChEBI" id="CHEBI:57597"/>
        <dbReference type="ChEBI" id="CHEBI:57642"/>
        <dbReference type="ChEBI" id="CHEBI:57783"/>
        <dbReference type="ChEBI" id="CHEBI:58349"/>
        <dbReference type="EC" id="1.1.1.94"/>
    </reaction>
</comment>
<proteinExistence type="inferred from homology"/>
<keyword evidence="2" id="KW-0444">Lipid biosynthesis</keyword>
<evidence type="ECO:0000256" key="6">
    <source>
        <dbReference type="ARBA" id="ARBA00023264"/>
    </source>
</evidence>
<protein>
    <recommendedName>
        <fullName evidence="11">Glycerol-3-phosphate dehydrogenase</fullName>
        <ecNumber evidence="11">1.1.1.94</ecNumber>
    </recommendedName>
</protein>
<keyword evidence="4" id="KW-0443">Lipid metabolism</keyword>
<feature type="domain" description="Glycerol-3-phosphate dehydrogenase NAD-dependent C-terminal" evidence="13">
    <location>
        <begin position="190"/>
        <end position="328"/>
    </location>
</feature>
<evidence type="ECO:0000256" key="7">
    <source>
        <dbReference type="PIRSR" id="PIRSR000114-1"/>
    </source>
</evidence>
<dbReference type="Gene3D" id="1.10.1040.10">
    <property type="entry name" value="N-(1-d-carboxylethyl)-l-norvaline Dehydrogenase, domain 2"/>
    <property type="match status" value="1"/>
</dbReference>
<evidence type="ECO:0000256" key="11">
    <source>
        <dbReference type="RuleBase" id="RU000439"/>
    </source>
</evidence>
<evidence type="ECO:0000256" key="2">
    <source>
        <dbReference type="ARBA" id="ARBA00022516"/>
    </source>
</evidence>
<evidence type="ECO:0000256" key="1">
    <source>
        <dbReference type="ARBA" id="ARBA00011009"/>
    </source>
</evidence>
<dbReference type="PANTHER" id="PTHR11728">
    <property type="entry name" value="GLYCEROL-3-PHOSPHATE DEHYDROGENASE"/>
    <property type="match status" value="1"/>
</dbReference>
<accession>A0A6J4JPM6</accession>
<keyword evidence="3 10" id="KW-0560">Oxidoreductase</keyword>
<dbReference type="EMBL" id="CADCTQ010000330">
    <property type="protein sequence ID" value="CAA9283762.1"/>
    <property type="molecule type" value="Genomic_DNA"/>
</dbReference>
<organism evidence="14">
    <name type="scientific">uncultured Cytophagales bacterium</name>
    <dbReference type="NCBI Taxonomy" id="158755"/>
    <lineage>
        <taxon>Bacteria</taxon>
        <taxon>Pseudomonadati</taxon>
        <taxon>Bacteroidota</taxon>
        <taxon>Sphingobacteriia</taxon>
        <taxon>Sphingobacteriales</taxon>
        <taxon>environmental samples</taxon>
    </lineage>
</organism>
<evidence type="ECO:0000259" key="12">
    <source>
        <dbReference type="Pfam" id="PF01210"/>
    </source>
</evidence>
<evidence type="ECO:0000256" key="5">
    <source>
        <dbReference type="ARBA" id="ARBA00023209"/>
    </source>
</evidence>
<dbReference type="EC" id="1.1.1.94" evidence="11"/>
<feature type="binding site" evidence="9">
    <location>
        <position position="93"/>
    </location>
    <ligand>
        <name>NAD(+)</name>
        <dbReference type="ChEBI" id="CHEBI:57540"/>
    </ligand>
</feature>
<sequence>MLKTKEKAPPATIAVIGGGSWATALIKILSEQPVRVQWWLRNQADAAYIREYGHNPHYLSDVQLNRRKVSVCARVEEAVSGATHVIVAVPAAFVQSALAGLPPEALAGKVVVSAIKGMIPGQNLLVTDWVERDFGVAPDHLCVIAGPCHAEEVALEKQSYLTIASADVGQAEGVARLLTCRYVQASALDDVYGVEYCAVMKNIIALACGITHGLNYGDNFQAVLVSNAMQEIRRFLDAIFPRERDLSASVYLGDLLVTAYSQFSRNRTFGNMIGRGYSVKSAQVEMNMIAEGYYAVKSIHEINRQYGVSMPITGAVFRILYEKAPPAQEVGALKKVLK</sequence>
<feature type="binding site" evidence="8">
    <location>
        <position position="116"/>
    </location>
    <ligand>
        <name>substrate</name>
    </ligand>
</feature>
<dbReference type="PIRSF" id="PIRSF000114">
    <property type="entry name" value="Glycerol-3-P_dh"/>
    <property type="match status" value="1"/>
</dbReference>
<comment type="similarity">
    <text evidence="1 10">Belongs to the NAD-dependent glycerol-3-phosphate dehydrogenase family.</text>
</comment>
<feature type="binding site" evidence="9">
    <location>
        <position position="150"/>
    </location>
    <ligand>
        <name>NAD(+)</name>
        <dbReference type="ChEBI" id="CHEBI:57540"/>
    </ligand>
</feature>
<dbReference type="GO" id="GO:0046168">
    <property type="term" value="P:glycerol-3-phosphate catabolic process"/>
    <property type="evidence" value="ECO:0007669"/>
    <property type="project" value="InterPro"/>
</dbReference>
<dbReference type="PRINTS" id="PR00077">
    <property type="entry name" value="GPDHDRGNASE"/>
</dbReference>
<dbReference type="PANTHER" id="PTHR11728:SF1">
    <property type="entry name" value="GLYCEROL-3-PHOSPHATE DEHYDROGENASE [NAD(+)] 2, CHLOROPLASTIC"/>
    <property type="match status" value="1"/>
</dbReference>
<gene>
    <name evidence="14" type="ORF">AVDCRST_MAG56-3925</name>
</gene>
<dbReference type="GO" id="GO:0005975">
    <property type="term" value="P:carbohydrate metabolic process"/>
    <property type="evidence" value="ECO:0007669"/>
    <property type="project" value="InterPro"/>
</dbReference>
<evidence type="ECO:0000259" key="13">
    <source>
        <dbReference type="Pfam" id="PF07479"/>
    </source>
</evidence>
<evidence type="ECO:0000256" key="4">
    <source>
        <dbReference type="ARBA" id="ARBA00023098"/>
    </source>
</evidence>
<dbReference type="InterPro" id="IPR008927">
    <property type="entry name" value="6-PGluconate_DH-like_C_sf"/>
</dbReference>
<dbReference type="GO" id="GO:0051287">
    <property type="term" value="F:NAD binding"/>
    <property type="evidence" value="ECO:0007669"/>
    <property type="project" value="InterPro"/>
</dbReference>
<dbReference type="SUPFAM" id="SSF48179">
    <property type="entry name" value="6-phosphogluconate dehydrogenase C-terminal domain-like"/>
    <property type="match status" value="1"/>
</dbReference>
<feature type="binding site" evidence="9">
    <location>
        <position position="265"/>
    </location>
    <ligand>
        <name>NAD(+)</name>
        <dbReference type="ChEBI" id="CHEBI:57540"/>
    </ligand>
</feature>
<dbReference type="GO" id="GO:0047952">
    <property type="term" value="F:glycerol-3-phosphate dehydrogenase [NAD(P)+] activity"/>
    <property type="evidence" value="ECO:0007669"/>
    <property type="project" value="UniProtKB-EC"/>
</dbReference>
<keyword evidence="5" id="KW-0594">Phospholipid biosynthesis</keyword>
<dbReference type="Pfam" id="PF07479">
    <property type="entry name" value="NAD_Gly3P_dh_C"/>
    <property type="match status" value="1"/>
</dbReference>
<evidence type="ECO:0000256" key="9">
    <source>
        <dbReference type="PIRSR" id="PIRSR000114-3"/>
    </source>
</evidence>
<dbReference type="InterPro" id="IPR036291">
    <property type="entry name" value="NAD(P)-bd_dom_sf"/>
</dbReference>
<dbReference type="InterPro" id="IPR013328">
    <property type="entry name" value="6PGD_dom2"/>
</dbReference>
<evidence type="ECO:0000256" key="8">
    <source>
        <dbReference type="PIRSR" id="PIRSR000114-2"/>
    </source>
</evidence>
<dbReference type="NCBIfam" id="NF000940">
    <property type="entry name" value="PRK00094.1-2"/>
    <property type="match status" value="1"/>
</dbReference>
<dbReference type="InterPro" id="IPR011128">
    <property type="entry name" value="G3P_DH_NAD-dep_N"/>
</dbReference>
<keyword evidence="9 10" id="KW-0520">NAD</keyword>
<evidence type="ECO:0000313" key="14">
    <source>
        <dbReference type="EMBL" id="CAA9283762.1"/>
    </source>
</evidence>
<dbReference type="AlphaFoldDB" id="A0A6J4JPM6"/>
<dbReference type="PROSITE" id="PS00957">
    <property type="entry name" value="NAD_G3PDH"/>
    <property type="match status" value="1"/>
</dbReference>